<feature type="region of interest" description="Disordered" evidence="1">
    <location>
        <begin position="556"/>
        <end position="599"/>
    </location>
</feature>
<dbReference type="Proteomes" id="UP000298327">
    <property type="component" value="Unassembled WGS sequence"/>
</dbReference>
<evidence type="ECO:0000259" key="2">
    <source>
        <dbReference type="Pfam" id="PF12937"/>
    </source>
</evidence>
<reference evidence="3 4" key="1">
    <citation type="submission" date="2019-02" db="EMBL/GenBank/DDBJ databases">
        <title>Genome sequencing of the rare red list fungi Dentipellis fragilis.</title>
        <authorList>
            <person name="Buettner E."/>
            <person name="Kellner H."/>
        </authorList>
    </citation>
    <scope>NUCLEOTIDE SEQUENCE [LARGE SCALE GENOMIC DNA]</scope>
    <source>
        <strain evidence="3 4">DSM 105465</strain>
    </source>
</reference>
<accession>A0A4Y9YXE1</accession>
<protein>
    <recommendedName>
        <fullName evidence="2">F-box domain-containing protein</fullName>
    </recommendedName>
</protein>
<dbReference type="EMBL" id="SEOQ01000202">
    <property type="protein sequence ID" value="TFY67015.1"/>
    <property type="molecule type" value="Genomic_DNA"/>
</dbReference>
<dbReference type="AlphaFoldDB" id="A0A4Y9YXE1"/>
<keyword evidence="4" id="KW-1185">Reference proteome</keyword>
<proteinExistence type="predicted"/>
<comment type="caution">
    <text evidence="3">The sequence shown here is derived from an EMBL/GenBank/DDBJ whole genome shotgun (WGS) entry which is preliminary data.</text>
</comment>
<dbReference type="OrthoDB" id="3181669at2759"/>
<sequence>MASALVVGGPRRPAGKREPTQELEEINATRAAVSLPLEILVLIFSNLLSSSPPKKGAGIELGWIRVTHVCHRWREAAISAAILWTRITDLGPEWTRVSLERAGNAPLRLDRYEVNSDTSPPVEDIASRLAQMRVLPIIGSHDILRPLLDRLHGPAPRLESLKVVVHGEEEQAQNHPMCEVRGSLLNGSGGPLRHLWLKNVFFQWNNFKFSGLVSLSIHYREHRYYTNGEETRLPSVPSMIAIIREMANLEELRLTNAMYASDSEELRHDSEPLSLPRLQDFLIDQNKTIGAAFLRNVIVKPQTSMKVYCVESTNPAWETDEDIRTLLNFMANLIPSPETYECCSDCDSNGHAGCDPCPYLCYQFILVPGGGFEVIKRSHDTLYESCHLRLPTDDSDDWLPRLKTVFSTMPQDRLTVIEMRNEVGVSIDEWTEVFMTTGLSWPKVHGLLVELDHNCSFLIALLDLQAEAIPSLQLIVIDAEEGLALDMLDEIAECIVSARERGVPLERIGLRMSPDSEGVEQWKNMLAAVVPKFRYSTEAETGQGLYESPSFAMTLFGESESEEDVDGDEDEGEGEWSEDEDAEDETSAANLPGTVHVLD</sequence>
<evidence type="ECO:0000313" key="3">
    <source>
        <dbReference type="EMBL" id="TFY67015.1"/>
    </source>
</evidence>
<organism evidence="3 4">
    <name type="scientific">Dentipellis fragilis</name>
    <dbReference type="NCBI Taxonomy" id="205917"/>
    <lineage>
        <taxon>Eukaryota</taxon>
        <taxon>Fungi</taxon>
        <taxon>Dikarya</taxon>
        <taxon>Basidiomycota</taxon>
        <taxon>Agaricomycotina</taxon>
        <taxon>Agaricomycetes</taxon>
        <taxon>Russulales</taxon>
        <taxon>Hericiaceae</taxon>
        <taxon>Dentipellis</taxon>
    </lineage>
</organism>
<evidence type="ECO:0000256" key="1">
    <source>
        <dbReference type="SAM" id="MobiDB-lite"/>
    </source>
</evidence>
<evidence type="ECO:0000313" key="4">
    <source>
        <dbReference type="Proteomes" id="UP000298327"/>
    </source>
</evidence>
<name>A0A4Y9YXE1_9AGAM</name>
<dbReference type="Gene3D" id="1.20.1280.50">
    <property type="match status" value="1"/>
</dbReference>
<dbReference type="InterPro" id="IPR001810">
    <property type="entry name" value="F-box_dom"/>
</dbReference>
<feature type="domain" description="F-box" evidence="2">
    <location>
        <begin position="34"/>
        <end position="87"/>
    </location>
</feature>
<dbReference type="SUPFAM" id="SSF81383">
    <property type="entry name" value="F-box domain"/>
    <property type="match status" value="1"/>
</dbReference>
<gene>
    <name evidence="3" type="ORF">EVG20_g4099</name>
</gene>
<feature type="compositionally biased region" description="Acidic residues" evidence="1">
    <location>
        <begin position="559"/>
        <end position="586"/>
    </location>
</feature>
<feature type="region of interest" description="Disordered" evidence="1">
    <location>
        <begin position="1"/>
        <end position="21"/>
    </location>
</feature>
<dbReference type="InterPro" id="IPR036047">
    <property type="entry name" value="F-box-like_dom_sf"/>
</dbReference>
<dbReference type="Pfam" id="PF12937">
    <property type="entry name" value="F-box-like"/>
    <property type="match status" value="1"/>
</dbReference>